<reference evidence="2 3" key="1">
    <citation type="submission" date="2018-09" db="EMBL/GenBank/DDBJ databases">
        <title>Gemmobacter lutimaris sp. nov., a marine bacterium isolated from tidal flat.</title>
        <authorList>
            <person name="Lee D.W."/>
            <person name="Yoo Y."/>
            <person name="Kim J.-J."/>
            <person name="Kim B.S."/>
        </authorList>
    </citation>
    <scope>NUCLEOTIDE SEQUENCE [LARGE SCALE GENOMIC DNA]</scope>
    <source>
        <strain evidence="2 3">YJ-T1-11</strain>
    </source>
</reference>
<keyword evidence="1" id="KW-0812">Transmembrane</keyword>
<accession>A0A398BRQ0</accession>
<protein>
    <submittedName>
        <fullName evidence="2">Uncharacterized protein</fullName>
    </submittedName>
</protein>
<feature type="transmembrane region" description="Helical" evidence="1">
    <location>
        <begin position="20"/>
        <end position="47"/>
    </location>
</feature>
<comment type="caution">
    <text evidence="2">The sequence shown here is derived from an EMBL/GenBank/DDBJ whole genome shotgun (WGS) entry which is preliminary data.</text>
</comment>
<feature type="transmembrane region" description="Helical" evidence="1">
    <location>
        <begin position="68"/>
        <end position="89"/>
    </location>
</feature>
<sequence length="303" mass="32055">MMTNRLRLLQLANGLMYFGPLLAGLGGFGWRVVPAFTLIFMLWLVVMRPGDWPQTADDWHRPGAVPGAAARLAVQLLLVVVLFGLGRGIGGVMGVTPVMPTMLPVGLSFLAIPFARLIWNPRRTPRHSGQPSADMSATLAGNADRDMARRMTQPLADLSPEVGTDQIAAHLAALSPYLSPALLFQALAERVQASDAPVHLRRALILQATDGRVAEACHGQAAPVKALQAAQGDDALLALFAERCACLLRENVDAWGDCPHVAALERAAASAGPQAAQALRDLAALNLRLAPLNGDGRGVASRG</sequence>
<evidence type="ECO:0000256" key="1">
    <source>
        <dbReference type="SAM" id="Phobius"/>
    </source>
</evidence>
<organism evidence="2 3">
    <name type="scientific">Gemmobacter lutimaris</name>
    <dbReference type="NCBI Taxonomy" id="2306023"/>
    <lineage>
        <taxon>Bacteria</taxon>
        <taxon>Pseudomonadati</taxon>
        <taxon>Pseudomonadota</taxon>
        <taxon>Alphaproteobacteria</taxon>
        <taxon>Rhodobacterales</taxon>
        <taxon>Paracoccaceae</taxon>
        <taxon>Gemmobacter</taxon>
    </lineage>
</organism>
<dbReference type="AlphaFoldDB" id="A0A398BRQ0"/>
<dbReference type="EMBL" id="QXXQ01000002">
    <property type="protein sequence ID" value="RID93102.1"/>
    <property type="molecule type" value="Genomic_DNA"/>
</dbReference>
<keyword evidence="1" id="KW-1133">Transmembrane helix</keyword>
<gene>
    <name evidence="2" type="ORF">D2N39_05490</name>
</gene>
<name>A0A398BRQ0_9RHOB</name>
<feature type="transmembrane region" description="Helical" evidence="1">
    <location>
        <begin position="101"/>
        <end position="119"/>
    </location>
</feature>
<evidence type="ECO:0000313" key="2">
    <source>
        <dbReference type="EMBL" id="RID93102.1"/>
    </source>
</evidence>
<proteinExistence type="predicted"/>
<dbReference type="Proteomes" id="UP000266649">
    <property type="component" value="Unassembled WGS sequence"/>
</dbReference>
<evidence type="ECO:0000313" key="3">
    <source>
        <dbReference type="Proteomes" id="UP000266649"/>
    </source>
</evidence>
<keyword evidence="1" id="KW-0472">Membrane</keyword>
<keyword evidence="3" id="KW-1185">Reference proteome</keyword>